<dbReference type="RefSeq" id="WP_344485074.1">
    <property type="nucleotide sequence ID" value="NZ_BAAAQX010000022.1"/>
</dbReference>
<proteinExistence type="inferred from homology"/>
<comment type="caution">
    <text evidence="3">The sequence shown here is derived from an EMBL/GenBank/DDBJ whole genome shotgun (WGS) entry which is preliminary data.</text>
</comment>
<dbReference type="InterPro" id="IPR006015">
    <property type="entry name" value="Universal_stress_UspA"/>
</dbReference>
<protein>
    <submittedName>
        <fullName evidence="3">Universal stress protein</fullName>
    </submittedName>
</protein>
<dbReference type="Gene3D" id="3.40.50.620">
    <property type="entry name" value="HUPs"/>
    <property type="match status" value="2"/>
</dbReference>
<dbReference type="Proteomes" id="UP001499843">
    <property type="component" value="Unassembled WGS sequence"/>
</dbReference>
<dbReference type="EMBL" id="BAAAQX010000022">
    <property type="protein sequence ID" value="GAA2211801.1"/>
    <property type="molecule type" value="Genomic_DNA"/>
</dbReference>
<dbReference type="PANTHER" id="PTHR31964">
    <property type="entry name" value="ADENINE NUCLEOTIDE ALPHA HYDROLASES-LIKE SUPERFAMILY PROTEIN"/>
    <property type="match status" value="1"/>
</dbReference>
<name>A0ABN3CRF0_9ACTN</name>
<dbReference type="InterPro" id="IPR014729">
    <property type="entry name" value="Rossmann-like_a/b/a_fold"/>
</dbReference>
<dbReference type="PANTHER" id="PTHR31964:SF113">
    <property type="entry name" value="USPA DOMAIN-CONTAINING PROTEIN"/>
    <property type="match status" value="1"/>
</dbReference>
<keyword evidence="4" id="KW-1185">Reference proteome</keyword>
<dbReference type="Pfam" id="PF00582">
    <property type="entry name" value="Usp"/>
    <property type="match status" value="2"/>
</dbReference>
<feature type="domain" description="UspA" evidence="2">
    <location>
        <begin position="145"/>
        <end position="279"/>
    </location>
</feature>
<dbReference type="SUPFAM" id="SSF52402">
    <property type="entry name" value="Adenine nucleotide alpha hydrolases-like"/>
    <property type="match status" value="2"/>
</dbReference>
<evidence type="ECO:0000256" key="1">
    <source>
        <dbReference type="ARBA" id="ARBA00008791"/>
    </source>
</evidence>
<gene>
    <name evidence="3" type="ORF">GCM10009850_072610</name>
</gene>
<accession>A0ABN3CRF0</accession>
<organism evidence="3 4">
    <name type="scientific">Nonomuraea monospora</name>
    <dbReference type="NCBI Taxonomy" id="568818"/>
    <lineage>
        <taxon>Bacteria</taxon>
        <taxon>Bacillati</taxon>
        <taxon>Actinomycetota</taxon>
        <taxon>Actinomycetes</taxon>
        <taxon>Streptosporangiales</taxon>
        <taxon>Streptosporangiaceae</taxon>
        <taxon>Nonomuraea</taxon>
    </lineage>
</organism>
<evidence type="ECO:0000259" key="2">
    <source>
        <dbReference type="Pfam" id="PF00582"/>
    </source>
</evidence>
<reference evidence="3 4" key="1">
    <citation type="journal article" date="2019" name="Int. J. Syst. Evol. Microbiol.">
        <title>The Global Catalogue of Microorganisms (GCM) 10K type strain sequencing project: providing services to taxonomists for standard genome sequencing and annotation.</title>
        <authorList>
            <consortium name="The Broad Institute Genomics Platform"/>
            <consortium name="The Broad Institute Genome Sequencing Center for Infectious Disease"/>
            <person name="Wu L."/>
            <person name="Ma J."/>
        </authorList>
    </citation>
    <scope>NUCLEOTIDE SEQUENCE [LARGE SCALE GENOMIC DNA]</scope>
    <source>
        <strain evidence="3 4">JCM 16114</strain>
    </source>
</reference>
<evidence type="ECO:0000313" key="4">
    <source>
        <dbReference type="Proteomes" id="UP001499843"/>
    </source>
</evidence>
<evidence type="ECO:0000313" key="3">
    <source>
        <dbReference type="EMBL" id="GAA2211801.1"/>
    </source>
</evidence>
<dbReference type="InterPro" id="IPR006016">
    <property type="entry name" value="UspA"/>
</dbReference>
<comment type="similarity">
    <text evidence="1">Belongs to the universal stress protein A family.</text>
</comment>
<dbReference type="PRINTS" id="PR01438">
    <property type="entry name" value="UNVRSLSTRESS"/>
</dbReference>
<feature type="domain" description="UspA" evidence="2">
    <location>
        <begin position="2"/>
        <end position="136"/>
    </location>
</feature>
<sequence length="282" mass="29956">MIVVGVDGSLPARAAVAWAAGDAFRRHQPLLLVHAVDRQPYQISKFPDPDRPDSLRRTGQRALNEAVALVHERQPSVEVTTVLEDGAPALVLRQQAKAAAEVVVGTRGLGGLTGTLLGSVSDHVAGHAEAPVVVVHAKSRPVHGQVVVGVADTPECRPALAYAFEQAALRGSTLRAVHAWRRPVRAFGTELAHEMEEERAAREETVRACLRPFTQQYPDVRVIEDVRYADAVEALTHGSQEADLLVVGSHGRGAVSAALLGSVSRGVLHRAPCTVAVVRGAG</sequence>